<dbReference type="Pfam" id="PF05866">
    <property type="entry name" value="RusA"/>
    <property type="match status" value="1"/>
</dbReference>
<accession>A0A844DBG8</accession>
<protein>
    <submittedName>
        <fullName evidence="1">RusA family crossover junction endodeoxyribonuclease</fullName>
    </submittedName>
</protein>
<dbReference type="InterPro" id="IPR008822">
    <property type="entry name" value="Endonuclease_RusA-like"/>
</dbReference>
<dbReference type="GO" id="GO:0000287">
    <property type="term" value="F:magnesium ion binding"/>
    <property type="evidence" value="ECO:0007669"/>
    <property type="project" value="InterPro"/>
</dbReference>
<name>A0A844DBG8_9FIRM</name>
<proteinExistence type="predicted"/>
<dbReference type="GO" id="GO:0006281">
    <property type="term" value="P:DNA repair"/>
    <property type="evidence" value="ECO:0007669"/>
    <property type="project" value="InterPro"/>
</dbReference>
<dbReference type="InterPro" id="IPR036614">
    <property type="entry name" value="RusA-like_sf"/>
</dbReference>
<dbReference type="EMBL" id="WKQM01000001">
    <property type="protein sequence ID" value="MSC50354.1"/>
    <property type="molecule type" value="Genomic_DNA"/>
</dbReference>
<evidence type="ECO:0000313" key="2">
    <source>
        <dbReference type="Proteomes" id="UP000462091"/>
    </source>
</evidence>
<dbReference type="GO" id="GO:0006310">
    <property type="term" value="P:DNA recombination"/>
    <property type="evidence" value="ECO:0007669"/>
    <property type="project" value="InterPro"/>
</dbReference>
<reference evidence="1 2" key="1">
    <citation type="journal article" date="2019" name="Nat. Med.">
        <title>A library of human gut bacterial isolates paired with longitudinal multiomics data enables mechanistic microbiome research.</title>
        <authorList>
            <person name="Poyet M."/>
            <person name="Groussin M."/>
            <person name="Gibbons S.M."/>
            <person name="Avila-Pacheco J."/>
            <person name="Jiang X."/>
            <person name="Kearney S.M."/>
            <person name="Perrotta A.R."/>
            <person name="Berdy B."/>
            <person name="Zhao S."/>
            <person name="Lieberman T.D."/>
            <person name="Swanson P.K."/>
            <person name="Smith M."/>
            <person name="Roesemann S."/>
            <person name="Alexander J.E."/>
            <person name="Rich S.A."/>
            <person name="Livny J."/>
            <person name="Vlamakis H."/>
            <person name="Clish C."/>
            <person name="Bullock K."/>
            <person name="Deik A."/>
            <person name="Scott J."/>
            <person name="Pierce K.A."/>
            <person name="Xavier R.J."/>
            <person name="Alm E.J."/>
        </authorList>
    </citation>
    <scope>NUCLEOTIDE SEQUENCE [LARGE SCALE GENOMIC DNA]</scope>
    <source>
        <strain evidence="1 2">BIOML-B1</strain>
    </source>
</reference>
<organism evidence="1 2">
    <name type="scientific">Faecalibacterium prausnitzii</name>
    <dbReference type="NCBI Taxonomy" id="853"/>
    <lineage>
        <taxon>Bacteria</taxon>
        <taxon>Bacillati</taxon>
        <taxon>Bacillota</taxon>
        <taxon>Clostridia</taxon>
        <taxon>Eubacteriales</taxon>
        <taxon>Oscillospiraceae</taxon>
        <taxon>Faecalibacterium</taxon>
    </lineage>
</organism>
<dbReference type="SUPFAM" id="SSF103084">
    <property type="entry name" value="Holliday junction resolvase RusA"/>
    <property type="match status" value="1"/>
</dbReference>
<dbReference type="Proteomes" id="UP000462091">
    <property type="component" value="Unassembled WGS sequence"/>
</dbReference>
<evidence type="ECO:0000313" key="1">
    <source>
        <dbReference type="EMBL" id="MSC50354.1"/>
    </source>
</evidence>
<sequence length="128" mass="14411">MGGNGLKITLYGDPRTKKNSARILQGRGGRRFVAPSEAFEEYQTGCLWQIRAPPEPISARVNVRCVYYMATRRKVDLANLIEATCDILVKAGVLADDNSRIVAAHDGSRVDYDKQNPRVEIWIEEMEE</sequence>
<gene>
    <name evidence="1" type="ORF">GKE10_00180</name>
</gene>
<dbReference type="AlphaFoldDB" id="A0A844DBG8"/>
<dbReference type="Gene3D" id="3.30.1330.70">
    <property type="entry name" value="Holliday junction resolvase RusA"/>
    <property type="match status" value="1"/>
</dbReference>
<comment type="caution">
    <text evidence="1">The sequence shown here is derived from an EMBL/GenBank/DDBJ whole genome shotgun (WGS) entry which is preliminary data.</text>
</comment>